<evidence type="ECO:0000313" key="1">
    <source>
        <dbReference type="EMBL" id="SDH22990.1"/>
    </source>
</evidence>
<reference evidence="1 2" key="1">
    <citation type="submission" date="2016-10" db="EMBL/GenBank/DDBJ databases">
        <authorList>
            <person name="de Groot N.N."/>
        </authorList>
    </citation>
    <scope>NUCLEOTIDE SEQUENCE [LARGE SCALE GENOMIC DNA]</scope>
    <source>
        <strain evidence="1 2">LMG 2247</strain>
    </source>
</reference>
<accession>A0A1G8ART9</accession>
<protein>
    <submittedName>
        <fullName evidence="1">Uncharacterized protein</fullName>
    </submittedName>
</protein>
<dbReference type="OrthoDB" id="9009101at2"/>
<dbReference type="Proteomes" id="UP000199706">
    <property type="component" value="Unassembled WGS sequence"/>
</dbReference>
<proteinExistence type="predicted"/>
<dbReference type="RefSeq" id="WP_090686040.1">
    <property type="nucleotide sequence ID" value="NZ_CADERL010000011.1"/>
</dbReference>
<gene>
    <name evidence="1" type="ORF">SAMN05216466_10844</name>
</gene>
<name>A0A1G8ART9_9BURK</name>
<organism evidence="1 2">
    <name type="scientific">Paraburkholderia phenazinium</name>
    <dbReference type="NCBI Taxonomy" id="60549"/>
    <lineage>
        <taxon>Bacteria</taxon>
        <taxon>Pseudomonadati</taxon>
        <taxon>Pseudomonadota</taxon>
        <taxon>Betaproteobacteria</taxon>
        <taxon>Burkholderiales</taxon>
        <taxon>Burkholderiaceae</taxon>
        <taxon>Paraburkholderia</taxon>
    </lineage>
</organism>
<sequence length="89" mass="10081">MFESVPITASKVVDGETVRAEYLCDTGRLRIIGERTVHAEWFPPHSWFAIASSSGHSRWGTRPDEADLLLLIDNFMGYSSHDTFALVRR</sequence>
<dbReference type="AlphaFoldDB" id="A0A1G8ART9"/>
<evidence type="ECO:0000313" key="2">
    <source>
        <dbReference type="Proteomes" id="UP000199706"/>
    </source>
</evidence>
<dbReference type="EMBL" id="FNCJ01000008">
    <property type="protein sequence ID" value="SDH22990.1"/>
    <property type="molecule type" value="Genomic_DNA"/>
</dbReference>